<keyword evidence="17" id="KW-1185">Reference proteome</keyword>
<evidence type="ECO:0000259" key="13">
    <source>
        <dbReference type="PROSITE" id="PS50103"/>
    </source>
</evidence>
<dbReference type="PROSITE" id="PS50304">
    <property type="entry name" value="TUDOR"/>
    <property type="match status" value="1"/>
</dbReference>
<evidence type="ECO:0000256" key="1">
    <source>
        <dbReference type="ARBA" id="ARBA00004123"/>
    </source>
</evidence>
<dbReference type="PROSITE" id="PS50103">
    <property type="entry name" value="ZF_C3H1"/>
    <property type="match status" value="1"/>
</dbReference>
<dbReference type="SMART" id="SM00333">
    <property type="entry name" value="TUDOR"/>
    <property type="match status" value="1"/>
</dbReference>
<evidence type="ECO:0000256" key="8">
    <source>
        <dbReference type="ARBA" id="ARBA00023125"/>
    </source>
</evidence>
<evidence type="ECO:0000256" key="10">
    <source>
        <dbReference type="ARBA" id="ARBA00023242"/>
    </source>
</evidence>
<dbReference type="EMBL" id="JACVVK020000134">
    <property type="protein sequence ID" value="KAK7489815.1"/>
    <property type="molecule type" value="Genomic_DNA"/>
</dbReference>
<keyword evidence="6 11" id="KW-0862">Zinc</keyword>
<dbReference type="GO" id="GO:0008270">
    <property type="term" value="F:zinc ion binding"/>
    <property type="evidence" value="ECO:0007669"/>
    <property type="project" value="UniProtKB-KW"/>
</dbReference>
<dbReference type="InterPro" id="IPR000467">
    <property type="entry name" value="G_patch_dom"/>
</dbReference>
<protein>
    <recommendedName>
        <fullName evidence="2">Zinc finger CCCH-type with G patch domain-containing protein</fullName>
    </recommendedName>
</protein>
<evidence type="ECO:0000256" key="7">
    <source>
        <dbReference type="ARBA" id="ARBA00023015"/>
    </source>
</evidence>
<keyword evidence="9" id="KW-0804">Transcription</keyword>
<dbReference type="PANTHER" id="PTHR46297">
    <property type="entry name" value="ZINC FINGER CCCH-TYPE WITH G PATCH DOMAIN-CONTAINING PROTEIN"/>
    <property type="match status" value="1"/>
</dbReference>
<feature type="region of interest" description="Disordered" evidence="12">
    <location>
        <begin position="95"/>
        <end position="116"/>
    </location>
</feature>
<dbReference type="CDD" id="cd20384">
    <property type="entry name" value="Tudor_ZGPAT"/>
    <property type="match status" value="1"/>
</dbReference>
<feature type="non-terminal residue" evidence="16">
    <location>
        <position position="367"/>
    </location>
</feature>
<keyword evidence="10" id="KW-0539">Nucleus</keyword>
<keyword evidence="7" id="KW-0805">Transcription regulation</keyword>
<name>A0ABD0KRR6_9CAEN</name>
<dbReference type="PROSITE" id="PS50174">
    <property type="entry name" value="G_PATCH"/>
    <property type="match status" value="1"/>
</dbReference>
<evidence type="ECO:0000256" key="12">
    <source>
        <dbReference type="SAM" id="MobiDB-lite"/>
    </source>
</evidence>
<evidence type="ECO:0000256" key="9">
    <source>
        <dbReference type="ARBA" id="ARBA00023163"/>
    </source>
</evidence>
<feature type="region of interest" description="Disordered" evidence="12">
    <location>
        <begin position="277"/>
        <end position="310"/>
    </location>
</feature>
<evidence type="ECO:0000259" key="14">
    <source>
        <dbReference type="PROSITE" id="PS50174"/>
    </source>
</evidence>
<evidence type="ECO:0000256" key="2">
    <source>
        <dbReference type="ARBA" id="ARBA00022414"/>
    </source>
</evidence>
<dbReference type="InterPro" id="IPR002999">
    <property type="entry name" value="Tudor"/>
</dbReference>
<accession>A0ABD0KRR6</accession>
<organism evidence="16 17">
    <name type="scientific">Batillaria attramentaria</name>
    <dbReference type="NCBI Taxonomy" id="370345"/>
    <lineage>
        <taxon>Eukaryota</taxon>
        <taxon>Metazoa</taxon>
        <taxon>Spiralia</taxon>
        <taxon>Lophotrochozoa</taxon>
        <taxon>Mollusca</taxon>
        <taxon>Gastropoda</taxon>
        <taxon>Caenogastropoda</taxon>
        <taxon>Sorbeoconcha</taxon>
        <taxon>Cerithioidea</taxon>
        <taxon>Batillariidae</taxon>
        <taxon>Batillaria</taxon>
    </lineage>
</organism>
<feature type="domain" description="Tudor" evidence="15">
    <location>
        <begin position="226"/>
        <end position="283"/>
    </location>
</feature>
<feature type="compositionally biased region" description="Polar residues" evidence="12">
    <location>
        <begin position="102"/>
        <end position="116"/>
    </location>
</feature>
<evidence type="ECO:0000313" key="17">
    <source>
        <dbReference type="Proteomes" id="UP001519460"/>
    </source>
</evidence>
<evidence type="ECO:0000256" key="11">
    <source>
        <dbReference type="PROSITE-ProRule" id="PRU00723"/>
    </source>
</evidence>
<feature type="region of interest" description="Disordered" evidence="12">
    <location>
        <begin position="347"/>
        <end position="367"/>
    </location>
</feature>
<reference evidence="16 17" key="1">
    <citation type="journal article" date="2023" name="Sci. Data">
        <title>Genome assembly of the Korean intertidal mud-creeper Batillaria attramentaria.</title>
        <authorList>
            <person name="Patra A.K."/>
            <person name="Ho P.T."/>
            <person name="Jun S."/>
            <person name="Lee S.J."/>
            <person name="Kim Y."/>
            <person name="Won Y.J."/>
        </authorList>
    </citation>
    <scope>NUCLEOTIDE SEQUENCE [LARGE SCALE GENOMIC DNA]</scope>
    <source>
        <strain evidence="16">Wonlab-2016</strain>
    </source>
</reference>
<dbReference type="GO" id="GO:0003677">
    <property type="term" value="F:DNA binding"/>
    <property type="evidence" value="ECO:0007669"/>
    <property type="project" value="UniProtKB-KW"/>
</dbReference>
<feature type="domain" description="C3H1-type" evidence="13">
    <location>
        <begin position="187"/>
        <end position="210"/>
    </location>
</feature>
<gene>
    <name evidence="16" type="ORF">BaRGS_00018997</name>
</gene>
<dbReference type="SUPFAM" id="SSF63748">
    <property type="entry name" value="Tudor/PWWP/MBT"/>
    <property type="match status" value="1"/>
</dbReference>
<dbReference type="Pfam" id="PF01585">
    <property type="entry name" value="G-patch"/>
    <property type="match status" value="1"/>
</dbReference>
<dbReference type="SMART" id="SM00443">
    <property type="entry name" value="G_patch"/>
    <property type="match status" value="1"/>
</dbReference>
<dbReference type="Proteomes" id="UP001519460">
    <property type="component" value="Unassembled WGS sequence"/>
</dbReference>
<feature type="domain" description="G-patch" evidence="14">
    <location>
        <begin position="330"/>
        <end position="367"/>
    </location>
</feature>
<dbReference type="Gene3D" id="2.30.30.1190">
    <property type="match status" value="1"/>
</dbReference>
<keyword evidence="5 11" id="KW-0863">Zinc-finger</keyword>
<dbReference type="InterPro" id="IPR000571">
    <property type="entry name" value="Znf_CCCH"/>
</dbReference>
<keyword evidence="3" id="KW-0678">Repressor</keyword>
<dbReference type="Gene3D" id="2.30.30.140">
    <property type="match status" value="1"/>
</dbReference>
<keyword evidence="4 11" id="KW-0479">Metal-binding</keyword>
<dbReference type="PANTHER" id="PTHR46297:SF1">
    <property type="entry name" value="ZINC FINGER CCCH-TYPE WITH G PATCH DOMAIN-CONTAINING PROTEIN"/>
    <property type="match status" value="1"/>
</dbReference>
<evidence type="ECO:0000313" key="16">
    <source>
        <dbReference type="EMBL" id="KAK7489815.1"/>
    </source>
</evidence>
<evidence type="ECO:0000256" key="3">
    <source>
        <dbReference type="ARBA" id="ARBA00022491"/>
    </source>
</evidence>
<comment type="caution">
    <text evidence="16">The sequence shown here is derived from an EMBL/GenBank/DDBJ whole genome shotgun (WGS) entry which is preliminary data.</text>
</comment>
<sequence>MEESSLQQSLDLYRAQLAQIDQAVAAAGETEELRRLQSDLQELINLTEGSLLSLKKSQLLKSLEDAENATSTASGGGTTSVDDEYAAFQAALDDASEKQPLPSDQSTPSASGDNCSSAQLTSLPYTVKNSQELSNLTGMKCRAPFSHDWGKLDYHNALVMSAERETDTDQILVKVMFTTPTHVSMLPCKFYLDGRCRFSDDQCRYSHGYTVQLEKLREYVEADHSTVAVGKKCLAQYTDSVWYPATVTDVKEETVSVHFDDFGVNLITVFFVHDESDSDSEDEKDGPQASTSAQGKSLVPDSEEEEEELPVFLWKPPQTTAAMGEWEAHTRGIGSKLMSKMGYIPGQGLGSSGQGKAEPVPILLLPQ</sequence>
<comment type="subcellular location">
    <subcellularLocation>
        <location evidence="1">Nucleus</location>
    </subcellularLocation>
</comment>
<evidence type="ECO:0000256" key="4">
    <source>
        <dbReference type="ARBA" id="ARBA00022723"/>
    </source>
</evidence>
<evidence type="ECO:0000259" key="15">
    <source>
        <dbReference type="PROSITE" id="PS50304"/>
    </source>
</evidence>
<evidence type="ECO:0000256" key="5">
    <source>
        <dbReference type="ARBA" id="ARBA00022771"/>
    </source>
</evidence>
<evidence type="ECO:0000256" key="6">
    <source>
        <dbReference type="ARBA" id="ARBA00022833"/>
    </source>
</evidence>
<proteinExistence type="predicted"/>
<dbReference type="GO" id="GO:0005634">
    <property type="term" value="C:nucleus"/>
    <property type="evidence" value="ECO:0007669"/>
    <property type="project" value="UniProtKB-SubCell"/>
</dbReference>
<dbReference type="SMART" id="SM00356">
    <property type="entry name" value="ZnF_C3H1"/>
    <property type="match status" value="1"/>
</dbReference>
<dbReference type="AlphaFoldDB" id="A0ABD0KRR6"/>
<keyword evidence="8" id="KW-0238">DNA-binding</keyword>
<feature type="zinc finger region" description="C3H1-type" evidence="11">
    <location>
        <begin position="187"/>
        <end position="210"/>
    </location>
</feature>